<feature type="region of interest" description="Disordered" evidence="1">
    <location>
        <begin position="511"/>
        <end position="531"/>
    </location>
</feature>
<accession>A0A1C7MB76</accession>
<evidence type="ECO:0000313" key="2">
    <source>
        <dbReference type="EMBL" id="OBZ73867.1"/>
    </source>
</evidence>
<reference evidence="2 3" key="1">
    <citation type="submission" date="2016-03" db="EMBL/GenBank/DDBJ databases">
        <title>Whole genome sequencing of Grifola frondosa 9006-11.</title>
        <authorList>
            <person name="Min B."/>
            <person name="Park H."/>
            <person name="Kim J.-G."/>
            <person name="Cho H."/>
            <person name="Oh Y.-L."/>
            <person name="Kong W.-S."/>
            <person name="Choi I.-G."/>
        </authorList>
    </citation>
    <scope>NUCLEOTIDE SEQUENCE [LARGE SCALE GENOMIC DNA]</scope>
    <source>
        <strain evidence="2 3">9006-11</strain>
    </source>
</reference>
<evidence type="ECO:0008006" key="4">
    <source>
        <dbReference type="Google" id="ProtNLM"/>
    </source>
</evidence>
<feature type="region of interest" description="Disordered" evidence="1">
    <location>
        <begin position="727"/>
        <end position="747"/>
    </location>
</feature>
<evidence type="ECO:0000313" key="3">
    <source>
        <dbReference type="Proteomes" id="UP000092993"/>
    </source>
</evidence>
<dbReference type="OMA" id="QISEMYA"/>
<dbReference type="AlphaFoldDB" id="A0A1C7MB76"/>
<protein>
    <recommendedName>
        <fullName evidence="4">Myosin-binding domain-containing protein</fullName>
    </recommendedName>
</protein>
<sequence>MAQPIFDQHPLEEYFQQSGEAIYPMPGDFLTFTAETEESDPQQQEIDLQLPPFLLKVLQLVNSLLPPSTYQSPGSTFAERFKYDVISSSLLSTSISAAPSVATRRTFTPELPGKLDDSRGSSDGGGEDTSDEPCHRFPAGHNDISSSFLGLPWHAIVASVAMIVVSAGYYFLCLLLSGIAIYMYCNSVAESDKADAMDQVSVQGSSSSNHNYRYGWITQTLDAVNELISAGNVWDSTMSEAINIIENEERSLFYGATSSQSPSSGLRVALQSSLYTTQTQCDNVRQLLSALTSPSQLPQLAEMYAPSSPIKLTFSLNDHPRPSSRPVSVPEWRQHNPTALLNKRKQNRLSDMSALFDPTLTPTKLSSVSTPVSPQSPSPQHSTTLQDVQEDDLIAPELTEREYFGAAALDLRRKRLPHPQLTPSCLTDIRLTFTSHLCAHHPTSPILIRATLALQGALSAKRYACAHLLALRFEEDEDDAYWEDVRSIMSLLTSTFADASTRLVEALDDAEKSRIKDARPSPASLAAHSRDSSLSVSPLRLQRASRTMAEMVSFAPMPSHLTRFAAHVDAISCALNDAREQLEQCVVSLRDVSSQDSIPNPASVQEYPAFQAYDRLRKELGLALRECERGRERLLDILAGPQRTQPTDDLEHSSPDTPGLGQDSSSDESEKFGPSSPFIQLGVPGERDDALGLDLSVDRGDRLDDATAHLLLTATSQHLPPPGAEQVFEADSGTGTPFTREKSKLSREERIQLAKARRESNVFGMPSMESSAKPSMERWGPGGEVVQELKDVIWKVSEKRRKMTEQPAPDARLQESQHIPVVAHTPRTTDSIVQRV</sequence>
<organism evidence="2 3">
    <name type="scientific">Grifola frondosa</name>
    <name type="common">Maitake</name>
    <name type="synonym">Polyporus frondosus</name>
    <dbReference type="NCBI Taxonomy" id="5627"/>
    <lineage>
        <taxon>Eukaryota</taxon>
        <taxon>Fungi</taxon>
        <taxon>Dikarya</taxon>
        <taxon>Basidiomycota</taxon>
        <taxon>Agaricomycotina</taxon>
        <taxon>Agaricomycetes</taxon>
        <taxon>Polyporales</taxon>
        <taxon>Grifolaceae</taxon>
        <taxon>Grifola</taxon>
    </lineage>
</organism>
<dbReference type="EMBL" id="LUGG01000006">
    <property type="protein sequence ID" value="OBZ73867.1"/>
    <property type="molecule type" value="Genomic_DNA"/>
</dbReference>
<keyword evidence="3" id="KW-1185">Reference proteome</keyword>
<dbReference type="Proteomes" id="UP000092993">
    <property type="component" value="Unassembled WGS sequence"/>
</dbReference>
<proteinExistence type="predicted"/>
<feature type="region of interest" description="Disordered" evidence="1">
    <location>
        <begin position="638"/>
        <end position="685"/>
    </location>
</feature>
<feature type="compositionally biased region" description="Low complexity" evidence="1">
    <location>
        <begin position="366"/>
        <end position="384"/>
    </location>
</feature>
<comment type="caution">
    <text evidence="2">The sequence shown here is derived from an EMBL/GenBank/DDBJ whole genome shotgun (WGS) entry which is preliminary data.</text>
</comment>
<feature type="compositionally biased region" description="Polar residues" evidence="1">
    <location>
        <begin position="826"/>
        <end position="836"/>
    </location>
</feature>
<feature type="region of interest" description="Disordered" evidence="1">
    <location>
        <begin position="360"/>
        <end position="387"/>
    </location>
</feature>
<feature type="region of interest" description="Disordered" evidence="1">
    <location>
        <begin position="800"/>
        <end position="836"/>
    </location>
</feature>
<gene>
    <name evidence="2" type="ORF">A0H81_06451</name>
</gene>
<dbReference type="OrthoDB" id="21151at2759"/>
<dbReference type="STRING" id="5627.A0A1C7MB76"/>
<evidence type="ECO:0000256" key="1">
    <source>
        <dbReference type="SAM" id="MobiDB-lite"/>
    </source>
</evidence>
<name>A0A1C7MB76_GRIFR</name>
<feature type="region of interest" description="Disordered" evidence="1">
    <location>
        <begin position="106"/>
        <end position="136"/>
    </location>
</feature>